<dbReference type="PIRSF" id="PIRSF018249">
    <property type="entry name" value="MyrA_prd"/>
    <property type="match status" value="1"/>
</dbReference>
<evidence type="ECO:0000259" key="2">
    <source>
        <dbReference type="Pfam" id="PF21302"/>
    </source>
</evidence>
<sequence>MLSDIVEFLACPLCGADLALTERTLRCPSRHSFDIARQGYASLLPGDAHTGTADTAEMVRARDSFLGAGHFAPAADLLARRVSDVRGRCVLDAGAGTGYYLGAVLDRLPDAVGLALDLSKYAARRAARAHARAGAAVADLWRPLPVRSGSVDAVINVFAPRNAPEFHRVLRPAGVLHVVAPTTRHLGSLVEPLGLLSVDEEKTERMESALGGHFEATSREQLETEVSLDRGDVLTLVGMGPSAHHIPAGELAERVEKLPDPVRVTLSFAFTAFRPLRQGG</sequence>
<dbReference type="RefSeq" id="WP_344549379.1">
    <property type="nucleotide sequence ID" value="NZ_BAAATD010000029.1"/>
</dbReference>
<keyword evidence="4" id="KW-1185">Reference proteome</keyword>
<evidence type="ECO:0000313" key="4">
    <source>
        <dbReference type="Proteomes" id="UP001501509"/>
    </source>
</evidence>
<dbReference type="EMBL" id="BAAATD010000029">
    <property type="protein sequence ID" value="GAA2639593.1"/>
    <property type="molecule type" value="Genomic_DNA"/>
</dbReference>
<proteinExistence type="predicted"/>
<dbReference type="InterPro" id="IPR048647">
    <property type="entry name" value="RlmA_N"/>
</dbReference>
<dbReference type="Gene3D" id="3.40.50.150">
    <property type="entry name" value="Vaccinia Virus protein VP39"/>
    <property type="match status" value="1"/>
</dbReference>
<dbReference type="GO" id="GO:0008168">
    <property type="term" value="F:methyltransferase activity"/>
    <property type="evidence" value="ECO:0007669"/>
    <property type="project" value="UniProtKB-KW"/>
</dbReference>
<feature type="domain" description="23S rRNA (guanine(745)-N(1))-methyltransferase N-terminal" evidence="2">
    <location>
        <begin position="10"/>
        <end position="45"/>
    </location>
</feature>
<dbReference type="InterPro" id="IPR029063">
    <property type="entry name" value="SAM-dependent_MTases_sf"/>
</dbReference>
<comment type="caution">
    <text evidence="3">The sequence shown here is derived from an EMBL/GenBank/DDBJ whole genome shotgun (WGS) entry which is preliminary data.</text>
</comment>
<protein>
    <submittedName>
        <fullName evidence="3">Methyltransferase domain-containing protein</fullName>
    </submittedName>
</protein>
<keyword evidence="3" id="KW-0808">Transferase</keyword>
<accession>A0ABP6DC90</accession>
<dbReference type="InterPro" id="IPR041698">
    <property type="entry name" value="Methyltransf_25"/>
</dbReference>
<dbReference type="Pfam" id="PF21302">
    <property type="entry name" value="Zn_ribbon_RlmA"/>
    <property type="match status" value="1"/>
</dbReference>
<name>A0ABP6DC90_9ACTN</name>
<dbReference type="InterPro" id="IPR016718">
    <property type="entry name" value="rRNA_m1G-MeTrfase_A_prd"/>
</dbReference>
<feature type="domain" description="Methyltransferase" evidence="1">
    <location>
        <begin position="90"/>
        <end position="174"/>
    </location>
</feature>
<dbReference type="Proteomes" id="UP001501509">
    <property type="component" value="Unassembled WGS sequence"/>
</dbReference>
<dbReference type="GO" id="GO:0032259">
    <property type="term" value="P:methylation"/>
    <property type="evidence" value="ECO:0007669"/>
    <property type="project" value="UniProtKB-KW"/>
</dbReference>
<keyword evidence="3" id="KW-0489">Methyltransferase</keyword>
<reference evidence="4" key="1">
    <citation type="journal article" date="2019" name="Int. J. Syst. Evol. Microbiol.">
        <title>The Global Catalogue of Microorganisms (GCM) 10K type strain sequencing project: providing services to taxonomists for standard genome sequencing and annotation.</title>
        <authorList>
            <consortium name="The Broad Institute Genomics Platform"/>
            <consortium name="The Broad Institute Genome Sequencing Center for Infectious Disease"/>
            <person name="Wu L."/>
            <person name="Ma J."/>
        </authorList>
    </citation>
    <scope>NUCLEOTIDE SEQUENCE [LARGE SCALE GENOMIC DNA]</scope>
    <source>
        <strain evidence="4">JCM 6833</strain>
    </source>
</reference>
<evidence type="ECO:0000313" key="3">
    <source>
        <dbReference type="EMBL" id="GAA2639593.1"/>
    </source>
</evidence>
<dbReference type="SUPFAM" id="SSF53335">
    <property type="entry name" value="S-adenosyl-L-methionine-dependent methyltransferases"/>
    <property type="match status" value="1"/>
</dbReference>
<gene>
    <name evidence="3" type="ORF">GCM10010411_94810</name>
</gene>
<evidence type="ECO:0000259" key="1">
    <source>
        <dbReference type="Pfam" id="PF13649"/>
    </source>
</evidence>
<dbReference type="CDD" id="cd02440">
    <property type="entry name" value="AdoMet_MTases"/>
    <property type="match status" value="1"/>
</dbReference>
<dbReference type="Pfam" id="PF13649">
    <property type="entry name" value="Methyltransf_25"/>
    <property type="match status" value="1"/>
</dbReference>
<organism evidence="3 4">
    <name type="scientific">Actinomadura fulvescens</name>
    <dbReference type="NCBI Taxonomy" id="46160"/>
    <lineage>
        <taxon>Bacteria</taxon>
        <taxon>Bacillati</taxon>
        <taxon>Actinomycetota</taxon>
        <taxon>Actinomycetes</taxon>
        <taxon>Streptosporangiales</taxon>
        <taxon>Thermomonosporaceae</taxon>
        <taxon>Actinomadura</taxon>
    </lineage>
</organism>